<feature type="region of interest" description="Disordered" evidence="1">
    <location>
        <begin position="58"/>
        <end position="93"/>
    </location>
</feature>
<dbReference type="Gramene" id="LPERR09G15980.2">
    <property type="protein sequence ID" value="LPERR09G15980.2"/>
    <property type="gene ID" value="LPERR09G15980"/>
</dbReference>
<feature type="region of interest" description="Disordered" evidence="1">
    <location>
        <begin position="114"/>
        <end position="157"/>
    </location>
</feature>
<name>A0A0D9XGY3_9ORYZ</name>
<feature type="compositionally biased region" description="Low complexity" evidence="1">
    <location>
        <begin position="58"/>
        <end position="73"/>
    </location>
</feature>
<proteinExistence type="predicted"/>
<reference evidence="2" key="3">
    <citation type="submission" date="2015-04" db="UniProtKB">
        <authorList>
            <consortium name="EnsemblPlants"/>
        </authorList>
    </citation>
    <scope>IDENTIFICATION</scope>
</reference>
<organism evidence="2 3">
    <name type="scientific">Leersia perrieri</name>
    <dbReference type="NCBI Taxonomy" id="77586"/>
    <lineage>
        <taxon>Eukaryota</taxon>
        <taxon>Viridiplantae</taxon>
        <taxon>Streptophyta</taxon>
        <taxon>Embryophyta</taxon>
        <taxon>Tracheophyta</taxon>
        <taxon>Spermatophyta</taxon>
        <taxon>Magnoliopsida</taxon>
        <taxon>Liliopsida</taxon>
        <taxon>Poales</taxon>
        <taxon>Poaceae</taxon>
        <taxon>BOP clade</taxon>
        <taxon>Oryzoideae</taxon>
        <taxon>Oryzeae</taxon>
        <taxon>Oryzinae</taxon>
        <taxon>Leersia</taxon>
    </lineage>
</organism>
<dbReference type="Proteomes" id="UP000032180">
    <property type="component" value="Chromosome 9"/>
</dbReference>
<keyword evidence="3" id="KW-1185">Reference proteome</keyword>
<reference evidence="2 3" key="1">
    <citation type="submission" date="2012-08" db="EMBL/GenBank/DDBJ databases">
        <title>Oryza genome evolution.</title>
        <authorList>
            <person name="Wing R.A."/>
        </authorList>
    </citation>
    <scope>NUCLEOTIDE SEQUENCE</scope>
</reference>
<sequence length="195" mass="20274">MEWSGGRLGSIIGQIVAGDDDGRNAGGGGAAAQRLLEEVDLGADVALEVARVQHAGAAHGEVHAAGQKPAAAAPTQLSVRTRPSEKRPVGRRGKYHACVRSLPKFPRFPVSAYESPNTHSGLSPLPLGQPPLPAAAVESSGAAAAATSTTRPEEQRRRTTIAMVIVQVDRRRHVMLSSMLIPKSTSIDLTAAGVV</sequence>
<protein>
    <submittedName>
        <fullName evidence="2">Uncharacterized protein</fullName>
    </submittedName>
</protein>
<reference evidence="3" key="2">
    <citation type="submission" date="2013-12" db="EMBL/GenBank/DDBJ databases">
        <authorList>
            <person name="Yu Y."/>
            <person name="Lee S."/>
            <person name="de Baynast K."/>
            <person name="Wissotski M."/>
            <person name="Liu L."/>
            <person name="Talag J."/>
            <person name="Goicoechea J."/>
            <person name="Angelova A."/>
            <person name="Jetty R."/>
            <person name="Kudrna D."/>
            <person name="Golser W."/>
            <person name="Rivera L."/>
            <person name="Zhang J."/>
            <person name="Wing R."/>
        </authorList>
    </citation>
    <scope>NUCLEOTIDE SEQUENCE</scope>
</reference>
<dbReference type="EnsemblPlants" id="LPERR09G15980.2">
    <property type="protein sequence ID" value="LPERR09G15980.2"/>
    <property type="gene ID" value="LPERR09G15980"/>
</dbReference>
<evidence type="ECO:0000313" key="3">
    <source>
        <dbReference type="Proteomes" id="UP000032180"/>
    </source>
</evidence>
<dbReference type="HOGENOM" id="CLU_1398197_0_0_1"/>
<feature type="compositionally biased region" description="Low complexity" evidence="1">
    <location>
        <begin position="134"/>
        <end position="150"/>
    </location>
</feature>
<dbReference type="AlphaFoldDB" id="A0A0D9XGY3"/>
<accession>A0A0D9XGY3</accession>
<evidence type="ECO:0000256" key="1">
    <source>
        <dbReference type="SAM" id="MobiDB-lite"/>
    </source>
</evidence>
<evidence type="ECO:0000313" key="2">
    <source>
        <dbReference type="EnsemblPlants" id="LPERR09G15980.2"/>
    </source>
</evidence>